<reference evidence="3" key="1">
    <citation type="journal article" date="2019" name="Int. J. Syst. Evol. Microbiol.">
        <title>The Global Catalogue of Microorganisms (GCM) 10K type strain sequencing project: providing services to taxonomists for standard genome sequencing and annotation.</title>
        <authorList>
            <consortium name="The Broad Institute Genomics Platform"/>
            <consortium name="The Broad Institute Genome Sequencing Center for Infectious Disease"/>
            <person name="Wu L."/>
            <person name="Ma J."/>
        </authorList>
    </citation>
    <scope>NUCLEOTIDE SEQUENCE [LARGE SCALE GENOMIC DNA]</scope>
    <source>
        <strain evidence="3">GH52</strain>
    </source>
</reference>
<evidence type="ECO:0000313" key="2">
    <source>
        <dbReference type="EMBL" id="MFD2117170.1"/>
    </source>
</evidence>
<feature type="transmembrane region" description="Helical" evidence="1">
    <location>
        <begin position="12"/>
        <end position="36"/>
    </location>
</feature>
<accession>A0ABW4YN73</accession>
<gene>
    <name evidence="2" type="ORF">ACFSJH_15675</name>
</gene>
<evidence type="ECO:0000313" key="3">
    <source>
        <dbReference type="Proteomes" id="UP001597362"/>
    </source>
</evidence>
<protein>
    <submittedName>
        <fullName evidence="2">Uncharacterized protein</fullName>
    </submittedName>
</protein>
<dbReference type="Proteomes" id="UP001597362">
    <property type="component" value="Unassembled WGS sequence"/>
</dbReference>
<dbReference type="RefSeq" id="WP_377774080.1">
    <property type="nucleotide sequence ID" value="NZ_JBHUHO010000035.1"/>
</dbReference>
<organism evidence="2 3">
    <name type="scientific">Paenibacillus yanchengensis</name>
    <dbReference type="NCBI Taxonomy" id="2035833"/>
    <lineage>
        <taxon>Bacteria</taxon>
        <taxon>Bacillati</taxon>
        <taxon>Bacillota</taxon>
        <taxon>Bacilli</taxon>
        <taxon>Bacillales</taxon>
        <taxon>Paenibacillaceae</taxon>
        <taxon>Paenibacillus</taxon>
    </lineage>
</organism>
<comment type="caution">
    <text evidence="2">The sequence shown here is derived from an EMBL/GenBank/DDBJ whole genome shotgun (WGS) entry which is preliminary data.</text>
</comment>
<proteinExistence type="predicted"/>
<dbReference type="EMBL" id="JBHUHO010000035">
    <property type="protein sequence ID" value="MFD2117170.1"/>
    <property type="molecule type" value="Genomic_DNA"/>
</dbReference>
<name>A0ABW4YN73_9BACL</name>
<keyword evidence="3" id="KW-1185">Reference proteome</keyword>
<keyword evidence="1" id="KW-0812">Transmembrane</keyword>
<keyword evidence="1" id="KW-0472">Membrane</keyword>
<keyword evidence="1" id="KW-1133">Transmembrane helix</keyword>
<sequence>MKYSFPNFKKHTFRLIIISLITIAVLWTLFLVFIFISAYTGPARDDVVLFDGGIYVISKYPNSYSLFEEDNEILSHVKGYWIGIDKSYVKNDTVLVTIDQIDSTYSKKHLSEINGFEKNIIKSMNTLPNKLNK</sequence>
<evidence type="ECO:0000256" key="1">
    <source>
        <dbReference type="SAM" id="Phobius"/>
    </source>
</evidence>